<comment type="catalytic activity">
    <reaction evidence="1">
        <text>Hydrolysis of terminal non-reducing alpha-L-rhamnose residues in alpha-L-rhamnosides.</text>
        <dbReference type="EC" id="3.2.1.40"/>
    </reaction>
</comment>
<accession>A0A7K1TH77</accession>
<dbReference type="PANTHER" id="PTHR33307">
    <property type="entry name" value="ALPHA-RHAMNOSIDASE (EUROFUNG)"/>
    <property type="match status" value="1"/>
</dbReference>
<dbReference type="Gene3D" id="2.60.120.260">
    <property type="entry name" value="Galactose-binding domain-like"/>
    <property type="match status" value="2"/>
</dbReference>
<dbReference type="GO" id="GO:0030596">
    <property type="term" value="F:alpha-L-rhamnosidase activity"/>
    <property type="evidence" value="ECO:0007669"/>
    <property type="project" value="UniProtKB-EC"/>
</dbReference>
<dbReference type="Pfam" id="PF08531">
    <property type="entry name" value="Bac_rhamnosid_N"/>
    <property type="match status" value="1"/>
</dbReference>
<dbReference type="Proteomes" id="UP000441336">
    <property type="component" value="Unassembled WGS sequence"/>
</dbReference>
<dbReference type="InterPro" id="IPR008902">
    <property type="entry name" value="Rhamnosid_concanavalin"/>
</dbReference>
<dbReference type="InterPro" id="IPR035396">
    <property type="entry name" value="Bac_rhamnosid6H"/>
</dbReference>
<evidence type="ECO:0000256" key="2">
    <source>
        <dbReference type="ARBA" id="ARBA00012652"/>
    </source>
</evidence>
<dbReference type="InterPro" id="IPR013737">
    <property type="entry name" value="Bac_rhamnosid_N"/>
</dbReference>
<organism evidence="8 9">
    <name type="scientific">Hymenobacter ginkgonis</name>
    <dbReference type="NCBI Taxonomy" id="2682976"/>
    <lineage>
        <taxon>Bacteria</taxon>
        <taxon>Pseudomonadati</taxon>
        <taxon>Bacteroidota</taxon>
        <taxon>Cytophagia</taxon>
        <taxon>Cytophagales</taxon>
        <taxon>Hymenobacteraceae</taxon>
        <taxon>Hymenobacter</taxon>
    </lineage>
</organism>
<protein>
    <recommendedName>
        <fullName evidence="2">alpha-L-rhamnosidase</fullName>
        <ecNumber evidence="2">3.2.1.40</ecNumber>
    </recommendedName>
</protein>
<feature type="domain" description="Alpha-L-rhamnosidase concanavalin-like" evidence="4">
    <location>
        <begin position="372"/>
        <end position="472"/>
    </location>
</feature>
<dbReference type="InterPro" id="IPR035398">
    <property type="entry name" value="Bac_rhamnosid_C"/>
</dbReference>
<evidence type="ECO:0000256" key="1">
    <source>
        <dbReference type="ARBA" id="ARBA00001445"/>
    </source>
</evidence>
<dbReference type="Pfam" id="PF25788">
    <property type="entry name" value="Ig_Rha78A_N"/>
    <property type="match status" value="1"/>
</dbReference>
<name>A0A7K1TH77_9BACT</name>
<proteinExistence type="predicted"/>
<evidence type="ECO:0000313" key="8">
    <source>
        <dbReference type="EMBL" id="MVN77531.1"/>
    </source>
</evidence>
<dbReference type="EMBL" id="WQKZ01000003">
    <property type="protein sequence ID" value="MVN77531.1"/>
    <property type="molecule type" value="Genomic_DNA"/>
</dbReference>
<feature type="domain" description="Alpha-L-rhamnosidase six-hairpin glycosidase" evidence="6">
    <location>
        <begin position="477"/>
        <end position="825"/>
    </location>
</feature>
<dbReference type="SUPFAM" id="SSF48208">
    <property type="entry name" value="Six-hairpin glycosidases"/>
    <property type="match status" value="1"/>
</dbReference>
<evidence type="ECO:0000259" key="6">
    <source>
        <dbReference type="Pfam" id="PF17389"/>
    </source>
</evidence>
<gene>
    <name evidence="8" type="ORF">GO988_14440</name>
</gene>
<dbReference type="Gene3D" id="2.60.420.10">
    <property type="entry name" value="Maltose phosphorylase, domain 3"/>
    <property type="match status" value="1"/>
</dbReference>
<evidence type="ECO:0000313" key="9">
    <source>
        <dbReference type="Proteomes" id="UP000441336"/>
    </source>
</evidence>
<dbReference type="Gene3D" id="2.60.40.10">
    <property type="entry name" value="Immunoglobulins"/>
    <property type="match status" value="1"/>
</dbReference>
<dbReference type="RefSeq" id="WP_157566644.1">
    <property type="nucleotide sequence ID" value="NZ_WQKZ01000003.1"/>
</dbReference>
<evidence type="ECO:0000259" key="7">
    <source>
        <dbReference type="Pfam" id="PF17390"/>
    </source>
</evidence>
<dbReference type="GO" id="GO:0005975">
    <property type="term" value="P:carbohydrate metabolic process"/>
    <property type="evidence" value="ECO:0007669"/>
    <property type="project" value="InterPro"/>
</dbReference>
<dbReference type="PIRSF" id="PIRSF010631">
    <property type="entry name" value="A-rhamnsds"/>
    <property type="match status" value="1"/>
</dbReference>
<evidence type="ECO:0000256" key="3">
    <source>
        <dbReference type="ARBA" id="ARBA00022801"/>
    </source>
</evidence>
<dbReference type="Pfam" id="PF17389">
    <property type="entry name" value="Bac_rhamnosid6H"/>
    <property type="match status" value="1"/>
</dbReference>
<feature type="domain" description="Bacterial alpha-L-rhamnosidase N-terminal" evidence="5">
    <location>
        <begin position="191"/>
        <end position="362"/>
    </location>
</feature>
<keyword evidence="9" id="KW-1185">Reference proteome</keyword>
<comment type="caution">
    <text evidence="8">The sequence shown here is derived from an EMBL/GenBank/DDBJ whole genome shotgun (WGS) entry which is preliminary data.</text>
</comment>
<dbReference type="Pfam" id="PF17390">
    <property type="entry name" value="Bac_rhamnosid_C"/>
    <property type="match status" value="1"/>
</dbReference>
<dbReference type="PANTHER" id="PTHR33307:SF6">
    <property type="entry name" value="ALPHA-RHAMNOSIDASE (EUROFUNG)-RELATED"/>
    <property type="match status" value="1"/>
</dbReference>
<dbReference type="InterPro" id="IPR008928">
    <property type="entry name" value="6-hairpin_glycosidase_sf"/>
</dbReference>
<evidence type="ECO:0000259" key="4">
    <source>
        <dbReference type="Pfam" id="PF05592"/>
    </source>
</evidence>
<dbReference type="EC" id="3.2.1.40" evidence="2"/>
<reference evidence="8 9" key="1">
    <citation type="submission" date="2019-12" db="EMBL/GenBank/DDBJ databases">
        <title>Hymenobacter sp. HMF4947 Genome sequencing and assembly.</title>
        <authorList>
            <person name="Kang H."/>
            <person name="Cha I."/>
            <person name="Kim H."/>
            <person name="Joh K."/>
        </authorList>
    </citation>
    <scope>NUCLEOTIDE SEQUENCE [LARGE SCALE GENOMIC DNA]</scope>
    <source>
        <strain evidence="8 9">HMF4947</strain>
    </source>
</reference>
<evidence type="ECO:0000259" key="5">
    <source>
        <dbReference type="Pfam" id="PF08531"/>
    </source>
</evidence>
<dbReference type="InterPro" id="IPR016007">
    <property type="entry name" value="Alpha_rhamnosid"/>
</dbReference>
<keyword evidence="3" id="KW-0378">Hydrolase</keyword>
<sequence length="944" mass="103790">MALFSPITILRPQLATSCLASQLKKLVGFFLLLGLWPGARASAQVRVQHLRCENLINPLGLDVARPRFSWQLVAPAGRRGVRQRAYELRVASAAAGLAQGPVVWASGKVLSDSSVNVSYAGPALRAHQRYYWQVRTWDEAGKPAAWSSPATWQVGLLTPANWQAAWIGPGYTEDSVQRPSPLLRKDFTVRKALASATAYITAHGLYEAQLNGQRVGDAYFTPGWTSYAKRLAYQTYDVTKLLHEGPNAVGATLASGWYRGYVAFDGVHNIYGREVALLLQLHLVYADGTTEDVGTDGTWQTSPEGPIRYAELQRGETYDARREQPGWAQPGFAARGWVAARVQPYPKNVLFASANEPIRAHETFRALTMTTSPKGEIILDFGQNLVGWVRVKARGPAGARITLSHSEVLDKHGNFYLANLRSAKAEDTYYLRGTGQDETFEPHFTFHGFRYLRLDAYPGTVNLADFTAVAVYSDMPATGEFNCSNPLVNQLQHNIQWGQKGNFLDVPTDCPQRDERLGWTGDAQVFSRTAAFNRNTASFFAKWLRDLAADQGPDGAVPFVVPGMPFTSGKNLIGAAGWSDAATVIPWDVYTVFGDRQTLAVQYPSMKAWVKYIENKSQQDLWNTGFQFGDWLAYDVDDDNGGRSAVTSHALVAQCFWAHSTQIIVDAATVLGRADDVAYYTALLQRIKAAFVREYVTGGGALLSNTQTAYVLALHFDMLPENLRQQAAERLVQNVAEYDTHLTTGFLGTPYLCEVLSRFGHPDVAYRLLLQKTYPSWLYPVTMGATTMWERWNSLRPDSTFAPPSMTSFNHYAYGAIGNWLYTRVAGLRADAPGYHRFTVRPELGGGLTQATAQFETVYGPALAHWQTSGPQLTLDVTVPSNTTATVYVPAPGPAAVREGNRPLSASRGTLAGPATQGYVPVQVGSGQYHFTAPAFTKAVGEVK</sequence>
<dbReference type="InterPro" id="IPR012341">
    <property type="entry name" value="6hp_glycosidase-like_sf"/>
</dbReference>
<dbReference type="Pfam" id="PF05592">
    <property type="entry name" value="Bac_rhamnosid"/>
    <property type="match status" value="1"/>
</dbReference>
<dbReference type="Gene3D" id="1.50.10.10">
    <property type="match status" value="1"/>
</dbReference>
<dbReference type="InterPro" id="IPR013783">
    <property type="entry name" value="Ig-like_fold"/>
</dbReference>
<feature type="domain" description="Alpha-L-rhamnosidase C-terminal" evidence="7">
    <location>
        <begin position="827"/>
        <end position="895"/>
    </location>
</feature>
<dbReference type="AlphaFoldDB" id="A0A7K1TH77"/>